<accession>A0ABV6XP40</accession>
<proteinExistence type="predicted"/>
<comment type="caution">
    <text evidence="1">The sequence shown here is derived from an EMBL/GenBank/DDBJ whole genome shotgun (WGS) entry which is preliminary data.</text>
</comment>
<dbReference type="SUPFAM" id="SSF53271">
    <property type="entry name" value="PRTase-like"/>
    <property type="match status" value="1"/>
</dbReference>
<dbReference type="Proteomes" id="UP001592581">
    <property type="component" value="Unassembled WGS sequence"/>
</dbReference>
<evidence type="ECO:0000313" key="1">
    <source>
        <dbReference type="EMBL" id="MFC1440011.1"/>
    </source>
</evidence>
<reference evidence="1 2" key="1">
    <citation type="submission" date="2024-06" db="EMBL/GenBank/DDBJ databases">
        <authorList>
            <person name="Lee S.D."/>
        </authorList>
    </citation>
    <scope>NUCLEOTIDE SEQUENCE [LARGE SCALE GENOMIC DNA]</scope>
    <source>
        <strain evidence="1 2">N1-10</strain>
    </source>
</reference>
<dbReference type="GO" id="GO:0016757">
    <property type="term" value="F:glycosyltransferase activity"/>
    <property type="evidence" value="ECO:0007669"/>
    <property type="project" value="UniProtKB-KW"/>
</dbReference>
<dbReference type="Gene3D" id="3.40.50.2020">
    <property type="match status" value="1"/>
</dbReference>
<sequence length="155" mass="16897">MSAWWADPQILALLGPALADLHVLPSSSLVISPSATGFLLGPLTAIPLNAGFVEMRRDAANEKTNEDAFLLRSTPPDYLSRTITWQVRRRALRPGVPVLFVDDWVETAATARTARRLVVDSGAVWAGAAAIVDATSGQTRHELRLRTLLHHRELG</sequence>
<keyword evidence="2" id="KW-1185">Reference proteome</keyword>
<name>A0ABV6XP40_9ACTN</name>
<evidence type="ECO:0000313" key="2">
    <source>
        <dbReference type="Proteomes" id="UP001592581"/>
    </source>
</evidence>
<gene>
    <name evidence="1" type="ORF">ABUW04_17265</name>
</gene>
<dbReference type="InterPro" id="IPR029057">
    <property type="entry name" value="PRTase-like"/>
</dbReference>
<organism evidence="1 2">
    <name type="scientific">Streptacidiphilus jeojiensis</name>
    <dbReference type="NCBI Taxonomy" id="3229225"/>
    <lineage>
        <taxon>Bacteria</taxon>
        <taxon>Bacillati</taxon>
        <taxon>Actinomycetota</taxon>
        <taxon>Actinomycetes</taxon>
        <taxon>Kitasatosporales</taxon>
        <taxon>Streptomycetaceae</taxon>
        <taxon>Streptacidiphilus</taxon>
    </lineage>
</organism>
<protein>
    <submittedName>
        <fullName evidence="1">Adenine phosphoribosyltransferase</fullName>
    </submittedName>
</protein>
<dbReference type="RefSeq" id="WP_380565598.1">
    <property type="nucleotide sequence ID" value="NZ_JBEUKS010000005.1"/>
</dbReference>
<keyword evidence="1" id="KW-0808">Transferase</keyword>
<dbReference type="EMBL" id="JBEUKS010000005">
    <property type="protein sequence ID" value="MFC1440011.1"/>
    <property type="molecule type" value="Genomic_DNA"/>
</dbReference>
<keyword evidence="1" id="KW-0328">Glycosyltransferase</keyword>